<dbReference type="EMBL" id="FMBE01000014">
    <property type="protein sequence ID" value="SCC54452.1"/>
    <property type="molecule type" value="Genomic_DNA"/>
</dbReference>
<dbReference type="PANTHER" id="PTHR48081:SF6">
    <property type="entry name" value="PEPTIDASE S9 PROLYL OLIGOPEPTIDASE CATALYTIC DOMAIN-CONTAINING PROTEIN"/>
    <property type="match status" value="1"/>
</dbReference>
<dbReference type="AlphaFoldDB" id="A0A1C4FF27"/>
<reference evidence="5" key="1">
    <citation type="submission" date="2016-08" db="EMBL/GenBank/DDBJ databases">
        <authorList>
            <person name="Loux V."/>
            <person name="Rue O."/>
        </authorList>
    </citation>
    <scope>NUCLEOTIDE SEQUENCE [LARGE SCALE GENOMIC DNA]</scope>
    <source>
        <strain evidence="5">INRA Bc05-F1</strain>
    </source>
</reference>
<gene>
    <name evidence="4" type="ORF">BC05F1_04364</name>
</gene>
<dbReference type="GO" id="GO:0016787">
    <property type="term" value="F:hydrolase activity"/>
    <property type="evidence" value="ECO:0007669"/>
    <property type="project" value="UniProtKB-KW"/>
</dbReference>
<proteinExistence type="predicted"/>
<keyword evidence="2" id="KW-1133">Transmembrane helix</keyword>
<keyword evidence="2" id="KW-0812">Transmembrane</keyword>
<evidence type="ECO:0000313" key="4">
    <source>
        <dbReference type="EMBL" id="SCC54452.1"/>
    </source>
</evidence>
<dbReference type="InterPro" id="IPR029058">
    <property type="entry name" value="AB_hydrolase_fold"/>
</dbReference>
<dbReference type="InterPro" id="IPR050300">
    <property type="entry name" value="GDXG_lipolytic_enzyme"/>
</dbReference>
<accession>A0A1C4FF27</accession>
<dbReference type="InterPro" id="IPR049492">
    <property type="entry name" value="BD-FAE-like_dom"/>
</dbReference>
<keyword evidence="1" id="KW-0378">Hydrolase</keyword>
<sequence>MNKSIFVGKAEVRHLRNGESFKMKIKQQKPKGLWKKRMFIFLIIVLAFGIMGVSYWNFSPAPKAFLIKKAFEGGVFEPSTNYGNALKETISVKDINYNSKFPDGTLDLVYPKNHKETTPVIFWVHGGGFVGGDKSDITGYAVELAAHGYTVVNINYALAPKSTYPTPVLQLGEAYEYIKENVNKYDLKLDRVYFAGDSAGAQISSQFVNIQTSAEYAKLTKIDSIVDPTTIKGVLLFCGPYSMSELAKIESTKEIQEFMRTAGWAYLGEKNWEGLNETKIASVLDHVTKNYPPTFITDGNTASFENQGKSLVSALQREGVLVDSLFFDKNVFGELGHEFQFKMNTSAGQDTFNEVLGFLSKTK</sequence>
<feature type="transmembrane region" description="Helical" evidence="2">
    <location>
        <begin position="38"/>
        <end position="58"/>
    </location>
</feature>
<evidence type="ECO:0000256" key="1">
    <source>
        <dbReference type="ARBA" id="ARBA00022801"/>
    </source>
</evidence>
<dbReference type="Proteomes" id="UP000196052">
    <property type="component" value="Unassembled WGS sequence"/>
</dbReference>
<keyword evidence="2" id="KW-0472">Membrane</keyword>
<dbReference type="Pfam" id="PF20434">
    <property type="entry name" value="BD-FAE"/>
    <property type="match status" value="1"/>
</dbReference>
<evidence type="ECO:0000256" key="2">
    <source>
        <dbReference type="SAM" id="Phobius"/>
    </source>
</evidence>
<evidence type="ECO:0000313" key="5">
    <source>
        <dbReference type="Proteomes" id="UP000196052"/>
    </source>
</evidence>
<feature type="domain" description="BD-FAE-like" evidence="3">
    <location>
        <begin position="106"/>
        <end position="301"/>
    </location>
</feature>
<dbReference type="Gene3D" id="3.40.50.1820">
    <property type="entry name" value="alpha/beta hydrolase"/>
    <property type="match status" value="1"/>
</dbReference>
<dbReference type="PANTHER" id="PTHR48081">
    <property type="entry name" value="AB HYDROLASE SUPERFAMILY PROTEIN C4A8.06C"/>
    <property type="match status" value="1"/>
</dbReference>
<name>A0A1C4FF27_9BACI</name>
<dbReference type="SUPFAM" id="SSF53474">
    <property type="entry name" value="alpha/beta-Hydrolases"/>
    <property type="match status" value="1"/>
</dbReference>
<evidence type="ECO:0000259" key="3">
    <source>
        <dbReference type="Pfam" id="PF20434"/>
    </source>
</evidence>
<protein>
    <submittedName>
        <fullName evidence="4">Acetyl esterase</fullName>
    </submittedName>
</protein>
<organism evidence="4 5">
    <name type="scientific">Bacillus wiedmannii</name>
    <dbReference type="NCBI Taxonomy" id="1890302"/>
    <lineage>
        <taxon>Bacteria</taxon>
        <taxon>Bacillati</taxon>
        <taxon>Bacillota</taxon>
        <taxon>Bacilli</taxon>
        <taxon>Bacillales</taxon>
        <taxon>Bacillaceae</taxon>
        <taxon>Bacillus</taxon>
        <taxon>Bacillus cereus group</taxon>
    </lineage>
</organism>